<evidence type="ECO:0000256" key="2">
    <source>
        <dbReference type="ARBA" id="ARBA00022473"/>
    </source>
</evidence>
<feature type="compositionally biased region" description="Basic residues" evidence="19">
    <location>
        <begin position="2996"/>
        <end position="3005"/>
    </location>
</feature>
<dbReference type="CDD" id="cd15441">
    <property type="entry name" value="7tmB2_CELSR_Adhesion_IV"/>
    <property type="match status" value="1"/>
</dbReference>
<feature type="disulfide bond" evidence="17">
    <location>
        <begin position="1779"/>
        <end position="1788"/>
    </location>
</feature>
<feature type="region of interest" description="Disordered" evidence="19">
    <location>
        <begin position="3046"/>
        <end position="3082"/>
    </location>
</feature>
<dbReference type="InterPro" id="IPR017981">
    <property type="entry name" value="GPCR_2-like_7TM"/>
</dbReference>
<reference evidence="28 29" key="1">
    <citation type="submission" date="2023-09" db="EMBL/GenBank/DDBJ databases">
        <title>Genomes of two closely related lineages of the louse Polyplax serrata with different host specificities.</title>
        <authorList>
            <person name="Martinu J."/>
            <person name="Tarabai H."/>
            <person name="Stefka J."/>
            <person name="Hypsa V."/>
        </authorList>
    </citation>
    <scope>NUCLEOTIDE SEQUENCE [LARGE SCALE GENOMIC DNA]</scope>
    <source>
        <strain evidence="28">98ZLc_SE</strain>
    </source>
</reference>
<evidence type="ECO:0000256" key="6">
    <source>
        <dbReference type="ARBA" id="ARBA00022737"/>
    </source>
</evidence>
<feature type="domain" description="EGF-like" evidence="22">
    <location>
        <begin position="1448"/>
        <end position="1484"/>
    </location>
</feature>
<evidence type="ECO:0000256" key="1">
    <source>
        <dbReference type="ARBA" id="ARBA00004651"/>
    </source>
</evidence>
<feature type="transmembrane region" description="Helical" evidence="20">
    <location>
        <begin position="2600"/>
        <end position="2624"/>
    </location>
</feature>
<dbReference type="Pfam" id="PF16489">
    <property type="entry name" value="GAIN"/>
    <property type="match status" value="1"/>
</dbReference>
<dbReference type="Pfam" id="PF00053">
    <property type="entry name" value="EGF_laminin"/>
    <property type="match status" value="1"/>
</dbReference>
<feature type="transmembrane region" description="Helical" evidence="20">
    <location>
        <begin position="2667"/>
        <end position="2685"/>
    </location>
</feature>
<feature type="domain" description="Cadherin" evidence="27">
    <location>
        <begin position="1080"/>
        <end position="1186"/>
    </location>
</feature>
<dbReference type="PROSITE" id="PS50221">
    <property type="entry name" value="GAIN_B"/>
    <property type="match status" value="1"/>
</dbReference>
<feature type="transmembrane region" description="Helical" evidence="20">
    <location>
        <begin position="12"/>
        <end position="33"/>
    </location>
</feature>
<feature type="transmembrane region" description="Helical" evidence="20">
    <location>
        <begin position="2787"/>
        <end position="2809"/>
    </location>
</feature>
<feature type="domain" description="Cadherin" evidence="27">
    <location>
        <begin position="650"/>
        <end position="760"/>
    </location>
</feature>
<evidence type="ECO:0000259" key="27">
    <source>
        <dbReference type="PROSITE" id="PS50268"/>
    </source>
</evidence>
<evidence type="ECO:0000256" key="16">
    <source>
        <dbReference type="PROSITE-ProRule" id="PRU00043"/>
    </source>
</evidence>
<evidence type="ECO:0000256" key="20">
    <source>
        <dbReference type="SAM" id="Phobius"/>
    </source>
</evidence>
<dbReference type="SMART" id="SM00303">
    <property type="entry name" value="GPS"/>
    <property type="match status" value="1"/>
</dbReference>
<evidence type="ECO:0000256" key="12">
    <source>
        <dbReference type="ARBA" id="ARBA00023170"/>
    </source>
</evidence>
<dbReference type="Pfam" id="PF01825">
    <property type="entry name" value="GPS"/>
    <property type="match status" value="1"/>
</dbReference>
<dbReference type="PROSITE" id="PS50227">
    <property type="entry name" value="G_PROTEIN_RECEP_F2_3"/>
    <property type="match status" value="1"/>
</dbReference>
<keyword evidence="29" id="KW-1185">Reference proteome</keyword>
<keyword evidence="13" id="KW-0325">Glycoprotein</keyword>
<evidence type="ECO:0000256" key="8">
    <source>
        <dbReference type="ARBA" id="ARBA00022989"/>
    </source>
</evidence>
<feature type="disulfide bond" evidence="17">
    <location>
        <begin position="1474"/>
        <end position="1483"/>
    </location>
</feature>
<dbReference type="InterPro" id="IPR015919">
    <property type="entry name" value="Cadherin-like_sf"/>
</dbReference>
<feature type="compositionally biased region" description="Polar residues" evidence="19">
    <location>
        <begin position="2921"/>
        <end position="2930"/>
    </location>
</feature>
<dbReference type="CDD" id="cd00055">
    <property type="entry name" value="EGF_Lam"/>
    <property type="match status" value="1"/>
</dbReference>
<proteinExistence type="predicted"/>
<dbReference type="Proteomes" id="UP001359485">
    <property type="component" value="Unassembled WGS sequence"/>
</dbReference>
<feature type="compositionally biased region" description="Polar residues" evidence="19">
    <location>
        <begin position="3207"/>
        <end position="3216"/>
    </location>
</feature>
<dbReference type="SMART" id="SM00181">
    <property type="entry name" value="EGF"/>
    <property type="match status" value="5"/>
</dbReference>
<evidence type="ECO:0000256" key="5">
    <source>
        <dbReference type="ARBA" id="ARBA00022692"/>
    </source>
</evidence>
<dbReference type="CDD" id="cd00054">
    <property type="entry name" value="EGF_CA"/>
    <property type="match status" value="3"/>
</dbReference>
<dbReference type="SUPFAM" id="SSF49899">
    <property type="entry name" value="Concanavalin A-like lectins/glucanases"/>
    <property type="match status" value="2"/>
</dbReference>
<evidence type="ECO:0000259" key="25">
    <source>
        <dbReference type="PROSITE" id="PS50227"/>
    </source>
</evidence>
<dbReference type="SMART" id="SM00180">
    <property type="entry name" value="EGF_Lam"/>
    <property type="match status" value="1"/>
</dbReference>
<feature type="compositionally biased region" description="Basic and acidic residues" evidence="19">
    <location>
        <begin position="3261"/>
        <end position="3271"/>
    </location>
</feature>
<feature type="domain" description="EGF-like" evidence="22">
    <location>
        <begin position="1753"/>
        <end position="1789"/>
    </location>
</feature>
<dbReference type="InterPro" id="IPR020894">
    <property type="entry name" value="Cadherin_CS"/>
</dbReference>
<evidence type="ECO:0000259" key="24">
    <source>
        <dbReference type="PROSITE" id="PS50221"/>
    </source>
</evidence>
<accession>A0ABR1B4G8</accession>
<evidence type="ECO:0000259" key="22">
    <source>
        <dbReference type="PROSITE" id="PS50026"/>
    </source>
</evidence>
<keyword evidence="2" id="KW-0217">Developmental protein</keyword>
<dbReference type="EMBL" id="JAWJWF010000003">
    <property type="protein sequence ID" value="KAK6634834.1"/>
    <property type="molecule type" value="Genomic_DNA"/>
</dbReference>
<dbReference type="PROSITE" id="PS00232">
    <property type="entry name" value="CADHERIN_1"/>
    <property type="match status" value="4"/>
</dbReference>
<protein>
    <recommendedName>
        <fullName evidence="30">Protocadherin-like wing polarity protein stan</fullName>
    </recommendedName>
</protein>
<keyword evidence="14" id="KW-0807">Transducer</keyword>
<keyword evidence="8 20" id="KW-1133">Transmembrane helix</keyword>
<evidence type="ECO:0000256" key="13">
    <source>
        <dbReference type="ARBA" id="ARBA00023180"/>
    </source>
</evidence>
<evidence type="ECO:0000256" key="3">
    <source>
        <dbReference type="ARBA" id="ARBA00022475"/>
    </source>
</evidence>
<feature type="domain" description="Laminin G" evidence="21">
    <location>
        <begin position="1793"/>
        <end position="1960"/>
    </location>
</feature>
<feature type="domain" description="Cadherin" evidence="27">
    <location>
        <begin position="543"/>
        <end position="649"/>
    </location>
</feature>
<dbReference type="InterPro" id="IPR000203">
    <property type="entry name" value="GPS"/>
</dbReference>
<keyword evidence="11 17" id="KW-1015">Disulfide bond</keyword>
<sequence length="3271" mass="363648">MTEILRKWHYFFPPIHIFLITTLVAHAWAYLILIPETTSQGTIIFNSTLTKLGRSRVYSLNAHKNGYFVKKLLGVDATSGEVFTKQKLDCTGVWYPNIFTIYVDSVLQPEEIPNKRRSARNNRDFWSFVRALQKNNYPDLAELKESSRHKKQPLGVKYFSMPLRIFIIGRGCNGEDISNPLLEPQEHHQSILSDKIAEAKNWVSESFASFAMPSESEYSKICLKRSQFVNSISAFLPKTILSGICEVKYLGVSDPRFVIETSVGDLVAAYDFCILEPLWKISIFLDLSCYGNSGVISSMEHRLKIIYHHEQLNDTEIAHRVRRELKNQSPYFDQALYVASVIEEKAPGIPVITLRAKDPENSSITYSMSSLIDSRSQGMFGIDEKSGVVTTLTKLDRELFDLHYFRVIATDDSFPPRSGSTTLQVNVIDANDHNPVFESDSYEAAVRESVAIGTIIITVRATDQDVNKNAEIEYSFKNPQDEFSIDGKTGVVTTRKTLDREITAHYVLTVVASDSPPIGERRRTSALLNVKVLDDNDNYPQFTERAYTVTIPEDMDATHSPIIATVKATDADEGKNAAIRYVIIGGNTQAQFLIDSLTGDVFLAKPLDYEAIRNYRLVIRAQDGGNPSKSNTTQLMVNVKDVNDNEPRFYSSLFQESVLESVPPGYSIVKVQAYDSDESANVALKYSLSERDEFGTPIAELPLAIDQNTGWIQTTRELDREGTSKYQFQVVVEDGGTPSKSATASVIINVQDVNDNDPLFNPKIYEVVVSEQDPPGTLVASVTATDPDENSRLHYEINNGNLRGRFSITSQNNRGLITIAHPLDYRQDKRYILTVSATDSGGRSDIATVYVNVSDANNYSPVFENAPYTAQVFEDAPVGTTVLVVQASDSDVGQNAQITYSLTSGADFSADSFSINPQTGAVVTTKVLDRETVSSYLLTVTARDGGVPSLSDTTDVEITVKDVNDNAPVFSSAMYTGVVSEDALVGTSVLQVQATDIDSGLNGRIKYSFNPPGSNVIEENSFAIDATLGIIRTFKNLDRESVANYSLKVYAIDRGTPSLYSIATVSIKVEDVNDSPPVFESEKLVLYIPENSPIGSTVGEIRAKDPDEGPNAVIQYSIIGGEDSNSFSLVTRPGWDKAEILTTVDLDYESPRKKFEMIVRAASPPLRNDVKVEIMVTDVNDNAPLLKDFQIVFNNFRGCFSNGVIGSIPAFDADVSDQLHYRILSGNNANLIMLNESSGEITLSPQLNTNVPKLASMEVLVSDGINEVKATMSLFVRLITEEMLYSSVTVRLSDMTEKAFLSPLLGFFVDALAAVIPCPREYIYLFSVQDEVDVDSKILKVSFSARRPDVTGEEFYTPQYLKERVYLNRAILARLSTVHVLPFDDNLCVKEPCLNYEHCLTVLKFGNASGFISSDTVLFRPIYPVSTFVCQCPHGFTGSREHYLCDTEVDLCYSNPCQNGAKCMRKEGGYSCVCRDGYAGQYCEIDLNLGTCQTGVCNAGVCTPNDRGKGFQCHCFGSEVHTTKNFPGTGRTVGKARITNKIPLRLGKKRQDNEQLEELRRLDSITFLITLYCGKKNRFATQSQNGLLLYNGRYNEKHDFIALEIMNGSVQFSFSLGTNISRTTVNIPGGVNDGNWHTLTLSYFNKTGVISLDECDVQLALKKGTLLGKKWACANSTTQVLSSKCAVFTETCHRFLDLTGPLQLGGLPSLPTDFQVANKDFEGCISDLHIDHKFIDLNSFVADNGTIPGCYQKKNFCSSNPCKNAGKCSEGWGTYICECKEGHGGKDCSEVTKSSWRFRGDGILAYNPLLRPIQLPWINSVSLKTLQRDAFVMSIQVGQNSSATMAIKNGYLDYSYNGETITLGQGLINDGLWHHIEVKWMSNDVWLSLDYGQREVTKTFNVKVQGLYVNKILVGGPDESYQSLSSDFGYFDGCIQDIKVGNQQTPLQRPTVQKNVSEGCSSTITCPEMKCPQNSECIEYWEHSKCSCHLGWVGSLCSDVCEYNPCENRARCHRDTESQKGYTCSCDSEEFSGDYCEKKVDQPCPSSWWGYPVCGPCQCNVELGYNPECNRTTGECYCNENHYQPVGSEKCLECECYSVGSFTPKCDLLTGQCKCRAGVIGRRCDSCSNPYAEVTIRGCEVVYNACPRSFSSGLWWGRTPFGEQAVSNCPAGSTGKATRTCNGDFSAWDEPDLSNCTSDGFIKLQKVLNQLNRQDLHLNTFVAVKIAGDLEQATNHTVDLHSADIIIAQRLIERLINYEATMSGLNLTHSQDKDYIMNLVSSANAIIDPKYSDHWQTLSDVTGQGPDDLVMDIEKYLLTLTSSQGDIYTSPFEIVKPNIVLGLDVITTASVYGYEGSNEENQVGEKEKVILPDTSHFLHSSLKVNSIANMDSPTISFPKYNNYIQDKKNFDPYSRVLIPLNILGIENVKPGDLGDMKVPDRRAVFGYASYKEVGTLFPEEYDETVTKRWGIRLKVGSAVLSFSAMVPVFQEQTYDEIADGTEFVYKQLSEVRLVSPIRVMLWLDGEKQPIKSNPQCVHWTTARGKGEWSRSGCHTELPEYTDEFEPYIVNCTCYHLSTFAVLLDQIDLEYIPEPTFLEDLMTYIGFSLALLLLLSAVLILTCLRGRPTNSNSIHKNIVFCIFCGELIYFVALKLRSQLLHEEFPCKMIAMFLHYFWLSSFSWTLVDSLHLHRMLTELRDVNHGQMRFYYCLGYALPAIIVGLSVGVRADQYGNFYFCWLSIYESVVWSLVGPVSLAVAVTMAILMLSIRAAFTLKNHVLGYGNLRTLVWVSVIFLPLLGIVWILLILNVSERLPLLPLVLSLAVVIQAAYTLAGFCFVNARVRRNLYVSLLKCCGKDVPKDLDLSVDAIGSSSNIASDRPTSARSALAYRNADVCVSARRNMGISTSSTTSRSTAKTSSSPYRSDTQLRGTNTDTSTSNYNSTSEIPSFMRGYKAHGKIKEEGRGAQTDSDSDNSVDGRSLELASSHSSDDDTSSRPHRSTKRMKNTSNYRPNICEGVPAPPTLNVISQSELFPNLAPLYAPRWSSQVPQSYHSPGMGDQEENTSPQPLPRPDIDPMSEYSSDPHKLTLLESPTYEKAGTYQVNLATVYEHENKADNYNMDGPELDEKVHLGEKYLFPYTAEEDHCSVPQLPPNNRLASRAGTRESPNLRGHLDSPTFSSEFRESPTYFLKSRDSPSFHRDVVMSQRSSPHFSTPRESPHYGSNGFHHPPALGLQQRNASSTYTPLLIQGTNMEAEANVTESEKDMSETPV</sequence>
<feature type="compositionally biased region" description="Low complexity" evidence="19">
    <location>
        <begin position="2905"/>
        <end position="2920"/>
    </location>
</feature>
<feature type="domain" description="Cadherin" evidence="27">
    <location>
        <begin position="438"/>
        <end position="542"/>
    </location>
</feature>
<dbReference type="InterPro" id="IPR002049">
    <property type="entry name" value="LE_dom"/>
</dbReference>
<dbReference type="Gene3D" id="2.170.300.10">
    <property type="entry name" value="Tie2 ligand-binding domain superfamily"/>
    <property type="match status" value="1"/>
</dbReference>
<dbReference type="InterPro" id="IPR000742">
    <property type="entry name" value="EGF"/>
</dbReference>
<dbReference type="Gene3D" id="1.20.1070.10">
    <property type="entry name" value="Rhodopsin 7-helix transmembrane proteins"/>
    <property type="match status" value="1"/>
</dbReference>
<dbReference type="Gene3D" id="4.10.1240.10">
    <property type="entry name" value="GPCR, family 2, extracellular hormone receptor domain"/>
    <property type="match status" value="1"/>
</dbReference>
<dbReference type="InterPro" id="IPR000832">
    <property type="entry name" value="GPCR_2_secretin-like"/>
</dbReference>
<evidence type="ECO:0000256" key="7">
    <source>
        <dbReference type="ARBA" id="ARBA00022837"/>
    </source>
</evidence>
<gene>
    <name evidence="28" type="ORF">RUM44_000081</name>
</gene>
<comment type="subcellular location">
    <subcellularLocation>
        <location evidence="1">Cell membrane</location>
        <topology evidence="1">Multi-pass membrane protein</topology>
    </subcellularLocation>
</comment>
<feature type="domain" description="Laminin EGF-like" evidence="23">
    <location>
        <begin position="2094"/>
        <end position="2141"/>
    </location>
</feature>
<dbReference type="Gene3D" id="2.60.40.60">
    <property type="entry name" value="Cadherins"/>
    <property type="match status" value="9"/>
</dbReference>
<dbReference type="Gene3D" id="2.60.120.200">
    <property type="match status" value="2"/>
</dbReference>
<feature type="transmembrane region" description="Helical" evidence="20">
    <location>
        <begin position="2706"/>
        <end position="2726"/>
    </location>
</feature>
<feature type="domain" description="Cadherin" evidence="27">
    <location>
        <begin position="333"/>
        <end position="437"/>
    </location>
</feature>
<dbReference type="PROSITE" id="PS50025">
    <property type="entry name" value="LAM_G_DOMAIN"/>
    <property type="match status" value="2"/>
</dbReference>
<keyword evidence="9" id="KW-0297">G-protein coupled receptor</keyword>
<evidence type="ECO:0000256" key="14">
    <source>
        <dbReference type="ARBA" id="ARBA00023224"/>
    </source>
</evidence>
<feature type="domain" description="Cadherin" evidence="27">
    <location>
        <begin position="761"/>
        <end position="863"/>
    </location>
</feature>
<keyword evidence="10 20" id="KW-0472">Membrane</keyword>
<evidence type="ECO:0000259" key="26">
    <source>
        <dbReference type="PROSITE" id="PS50261"/>
    </source>
</evidence>
<feature type="domain" description="G-protein coupled receptors family 2 profile 2" evidence="26">
    <location>
        <begin position="2598"/>
        <end position="2839"/>
    </location>
</feature>
<dbReference type="Gene3D" id="2.60.220.50">
    <property type="match status" value="1"/>
</dbReference>
<dbReference type="InterPro" id="IPR001879">
    <property type="entry name" value="GPCR_2_extracellular_dom"/>
</dbReference>
<dbReference type="Pfam" id="PF02210">
    <property type="entry name" value="Laminin_G_2"/>
    <property type="match status" value="2"/>
</dbReference>
<evidence type="ECO:0000313" key="29">
    <source>
        <dbReference type="Proteomes" id="UP001359485"/>
    </source>
</evidence>
<evidence type="ECO:0000313" key="28">
    <source>
        <dbReference type="EMBL" id="KAK6634834.1"/>
    </source>
</evidence>
<evidence type="ECO:0000259" key="21">
    <source>
        <dbReference type="PROSITE" id="PS50025"/>
    </source>
</evidence>
<evidence type="ECO:0000256" key="18">
    <source>
        <dbReference type="PROSITE-ProRule" id="PRU00460"/>
    </source>
</evidence>
<feature type="compositionally biased region" description="Low complexity" evidence="19">
    <location>
        <begin position="2931"/>
        <end position="2944"/>
    </location>
</feature>
<feature type="domain" description="EGF-like" evidence="22">
    <location>
        <begin position="1998"/>
        <end position="2037"/>
    </location>
</feature>
<dbReference type="InterPro" id="IPR013320">
    <property type="entry name" value="ConA-like_dom_sf"/>
</dbReference>
<dbReference type="CDD" id="cd11304">
    <property type="entry name" value="Cadherin_repeat"/>
    <property type="match status" value="9"/>
</dbReference>
<dbReference type="SUPFAM" id="SSF57196">
    <property type="entry name" value="EGF/Laminin"/>
    <property type="match status" value="2"/>
</dbReference>
<keyword evidence="3" id="KW-1003">Cell membrane</keyword>
<feature type="domain" description="Laminin G" evidence="21">
    <location>
        <begin position="1543"/>
        <end position="1750"/>
    </location>
</feature>
<keyword evidence="4 17" id="KW-0245">EGF-like domain</keyword>
<dbReference type="InterPro" id="IPR001881">
    <property type="entry name" value="EGF-like_Ca-bd_dom"/>
</dbReference>
<evidence type="ECO:0008006" key="30">
    <source>
        <dbReference type="Google" id="ProtNLM"/>
    </source>
</evidence>
<evidence type="ECO:0000259" key="23">
    <source>
        <dbReference type="PROSITE" id="PS50027"/>
    </source>
</evidence>
<evidence type="ECO:0000256" key="17">
    <source>
        <dbReference type="PROSITE-ProRule" id="PRU00076"/>
    </source>
</evidence>
<feature type="transmembrane region" description="Helical" evidence="20">
    <location>
        <begin position="2746"/>
        <end position="2766"/>
    </location>
</feature>
<feature type="domain" description="Cadherin" evidence="27">
    <location>
        <begin position="1205"/>
        <end position="1305"/>
    </location>
</feature>
<dbReference type="PROSITE" id="PS50026">
    <property type="entry name" value="EGF_3"/>
    <property type="match status" value="3"/>
</dbReference>
<feature type="region of interest" description="Disordered" evidence="19">
    <location>
        <begin position="3146"/>
        <end position="3179"/>
    </location>
</feature>
<dbReference type="SMART" id="SM00112">
    <property type="entry name" value="CA"/>
    <property type="match status" value="8"/>
</dbReference>
<comment type="caution">
    <text evidence="17">Lacks conserved residue(s) required for the propagation of feature annotation.</text>
</comment>
<feature type="domain" description="Cadherin" evidence="27">
    <location>
        <begin position="864"/>
        <end position="970"/>
    </location>
</feature>
<dbReference type="PANTHER" id="PTHR24026:SF51">
    <property type="entry name" value="PROTOCADHERIN-LIKE WING POLARITY PROTEIN STAN"/>
    <property type="match status" value="1"/>
</dbReference>
<dbReference type="PROSITE" id="PS01186">
    <property type="entry name" value="EGF_2"/>
    <property type="match status" value="1"/>
</dbReference>
<dbReference type="SUPFAM" id="SSF49313">
    <property type="entry name" value="Cadherin-like"/>
    <property type="match status" value="9"/>
</dbReference>
<evidence type="ECO:0000256" key="4">
    <source>
        <dbReference type="ARBA" id="ARBA00022536"/>
    </source>
</evidence>
<keyword evidence="6" id="KW-0677">Repeat</keyword>
<dbReference type="PROSITE" id="PS50261">
    <property type="entry name" value="G_PROTEIN_RECEP_F2_4"/>
    <property type="match status" value="1"/>
</dbReference>
<dbReference type="PROSITE" id="PS50027">
    <property type="entry name" value="EGF_LAM_2"/>
    <property type="match status" value="1"/>
</dbReference>
<dbReference type="InterPro" id="IPR001791">
    <property type="entry name" value="Laminin_G"/>
</dbReference>
<keyword evidence="15 18" id="KW-0424">Laminin EGF-like domain</keyword>
<evidence type="ECO:0000256" key="9">
    <source>
        <dbReference type="ARBA" id="ARBA00023040"/>
    </source>
</evidence>
<feature type="domain" description="Cadherin" evidence="27">
    <location>
        <begin position="971"/>
        <end position="1079"/>
    </location>
</feature>
<dbReference type="SMART" id="SM00179">
    <property type="entry name" value="EGF_CA"/>
    <property type="match status" value="2"/>
</dbReference>
<evidence type="ECO:0000256" key="11">
    <source>
        <dbReference type="ARBA" id="ARBA00023157"/>
    </source>
</evidence>
<feature type="compositionally biased region" description="Polar residues" evidence="19">
    <location>
        <begin position="3235"/>
        <end position="3252"/>
    </location>
</feature>
<feature type="domain" description="GAIN-B" evidence="24">
    <location>
        <begin position="2391"/>
        <end position="2589"/>
    </location>
</feature>
<feature type="disulfide bond" evidence="18">
    <location>
        <begin position="2094"/>
        <end position="2106"/>
    </location>
</feature>
<dbReference type="InterPro" id="IPR002126">
    <property type="entry name" value="Cadherin-like_dom"/>
</dbReference>
<feature type="region of interest" description="Disordered" evidence="19">
    <location>
        <begin position="3207"/>
        <end position="3271"/>
    </location>
</feature>
<dbReference type="PROSITE" id="PS50268">
    <property type="entry name" value="CADHERIN_2"/>
    <property type="match status" value="9"/>
</dbReference>
<keyword evidence="7 16" id="KW-0106">Calcium</keyword>
<dbReference type="SMART" id="SM00282">
    <property type="entry name" value="LamG"/>
    <property type="match status" value="2"/>
</dbReference>
<dbReference type="InterPro" id="IPR036445">
    <property type="entry name" value="GPCR_2_extracell_dom_sf"/>
</dbReference>
<evidence type="ECO:0000256" key="15">
    <source>
        <dbReference type="ARBA" id="ARBA00023292"/>
    </source>
</evidence>
<dbReference type="Pfam" id="PF00008">
    <property type="entry name" value="EGF"/>
    <property type="match status" value="2"/>
</dbReference>
<feature type="transmembrane region" description="Helical" evidence="20">
    <location>
        <begin position="2636"/>
        <end position="2655"/>
    </location>
</feature>
<dbReference type="Pfam" id="PF23592">
    <property type="entry name" value="Cadherin_CELSR2_9th"/>
    <property type="match status" value="1"/>
</dbReference>
<feature type="transmembrane region" description="Helical" evidence="20">
    <location>
        <begin position="2815"/>
        <end position="2838"/>
    </location>
</feature>
<dbReference type="PANTHER" id="PTHR24026">
    <property type="entry name" value="FAT ATYPICAL CADHERIN-RELATED"/>
    <property type="match status" value="1"/>
</dbReference>
<dbReference type="InterPro" id="IPR056286">
    <property type="entry name" value="Cadherin_CELSR1-3_9th"/>
</dbReference>
<dbReference type="PRINTS" id="PR00205">
    <property type="entry name" value="CADHERIN"/>
</dbReference>
<keyword evidence="12" id="KW-0675">Receptor</keyword>
<feature type="disulfide bond" evidence="18">
    <location>
        <begin position="2096"/>
        <end position="2113"/>
    </location>
</feature>
<dbReference type="PRINTS" id="PR00249">
    <property type="entry name" value="GPCRSECRETIN"/>
</dbReference>
<dbReference type="SMART" id="SM00008">
    <property type="entry name" value="HormR"/>
    <property type="match status" value="1"/>
</dbReference>
<dbReference type="InterPro" id="IPR032471">
    <property type="entry name" value="AGRL2-4_GAIN_subdom_A"/>
</dbReference>
<dbReference type="Pfam" id="PF00002">
    <property type="entry name" value="7tm_2"/>
    <property type="match status" value="1"/>
</dbReference>
<organism evidence="28 29">
    <name type="scientific">Polyplax serrata</name>
    <name type="common">Common mouse louse</name>
    <dbReference type="NCBI Taxonomy" id="468196"/>
    <lineage>
        <taxon>Eukaryota</taxon>
        <taxon>Metazoa</taxon>
        <taxon>Ecdysozoa</taxon>
        <taxon>Arthropoda</taxon>
        <taxon>Hexapoda</taxon>
        <taxon>Insecta</taxon>
        <taxon>Pterygota</taxon>
        <taxon>Neoptera</taxon>
        <taxon>Paraneoptera</taxon>
        <taxon>Psocodea</taxon>
        <taxon>Troctomorpha</taxon>
        <taxon>Phthiraptera</taxon>
        <taxon>Anoplura</taxon>
        <taxon>Polyplacidae</taxon>
        <taxon>Polyplax</taxon>
    </lineage>
</organism>
<dbReference type="PROSITE" id="PS01248">
    <property type="entry name" value="EGF_LAM_1"/>
    <property type="match status" value="1"/>
</dbReference>
<name>A0ABR1B4G8_POLSC</name>
<dbReference type="InterPro" id="IPR046338">
    <property type="entry name" value="GAIN_dom_sf"/>
</dbReference>
<dbReference type="InterPro" id="IPR057244">
    <property type="entry name" value="GAIN_B"/>
</dbReference>
<feature type="domain" description="G-protein coupled receptors family 2 profile 1" evidence="25">
    <location>
        <begin position="2126"/>
        <end position="2200"/>
    </location>
</feature>
<keyword evidence="5 20" id="KW-0812">Transmembrane</keyword>
<feature type="compositionally biased region" description="Polar residues" evidence="19">
    <location>
        <begin position="2967"/>
        <end position="2977"/>
    </location>
</feature>
<evidence type="ECO:0000256" key="10">
    <source>
        <dbReference type="ARBA" id="ARBA00023136"/>
    </source>
</evidence>
<evidence type="ECO:0000256" key="19">
    <source>
        <dbReference type="SAM" id="MobiDB-lite"/>
    </source>
</evidence>
<dbReference type="Gene3D" id="2.10.25.10">
    <property type="entry name" value="Laminin"/>
    <property type="match status" value="4"/>
</dbReference>
<comment type="caution">
    <text evidence="28">The sequence shown here is derived from an EMBL/GenBank/DDBJ whole genome shotgun (WGS) entry which is preliminary data.</text>
</comment>
<feature type="region of interest" description="Disordered" evidence="19">
    <location>
        <begin position="2905"/>
        <end position="3016"/>
    </location>
</feature>
<dbReference type="CDD" id="cd00110">
    <property type="entry name" value="LamG"/>
    <property type="match status" value="2"/>
</dbReference>
<dbReference type="PROSITE" id="PS00022">
    <property type="entry name" value="EGF_1"/>
    <property type="match status" value="2"/>
</dbReference>
<feature type="disulfide bond" evidence="18">
    <location>
        <begin position="2115"/>
        <end position="2124"/>
    </location>
</feature>
<dbReference type="Pfam" id="PF00028">
    <property type="entry name" value="Cadherin"/>
    <property type="match status" value="8"/>
</dbReference>